<sequence length="182" mass="20503">MLAPPLHRLVPPMEAVAHKYYVPALDALPGPQRPLFQKRLLALTARANAIESGEDEPMDREALADLAYDLGDSMGISSDELQVLLEDVFDESIDPLSEMLDAVRADAWPLKAQEALYACPYWATLRIVDSDLWDEEGAEAMRRQTKRFLDALARALALDATVRKRIEHDTRALWDDDDENDD</sequence>
<gene>
    <name evidence="1" type="ORF">K7C98_13065</name>
</gene>
<proteinExistence type="predicted"/>
<evidence type="ECO:0000313" key="2">
    <source>
        <dbReference type="Proteomes" id="UP001139031"/>
    </source>
</evidence>
<reference evidence="1" key="1">
    <citation type="submission" date="2021-08" db="EMBL/GenBank/DDBJ databases">
        <authorList>
            <person name="Stevens D.C."/>
        </authorList>
    </citation>
    <scope>NUCLEOTIDE SEQUENCE</scope>
    <source>
        <strain evidence="1">DSM 53165</strain>
    </source>
</reference>
<accession>A0ABS7TPN9</accession>
<organism evidence="1 2">
    <name type="scientific">Nannocystis pusilla</name>
    <dbReference type="NCBI Taxonomy" id="889268"/>
    <lineage>
        <taxon>Bacteria</taxon>
        <taxon>Pseudomonadati</taxon>
        <taxon>Myxococcota</taxon>
        <taxon>Polyangia</taxon>
        <taxon>Nannocystales</taxon>
        <taxon>Nannocystaceae</taxon>
        <taxon>Nannocystis</taxon>
    </lineage>
</organism>
<evidence type="ECO:0000313" key="1">
    <source>
        <dbReference type="EMBL" id="MBZ5710189.1"/>
    </source>
</evidence>
<dbReference type="RefSeq" id="WP_224191960.1">
    <property type="nucleotide sequence ID" value="NZ_JAIRAU010000012.1"/>
</dbReference>
<dbReference type="EMBL" id="JAIRAU010000012">
    <property type="protein sequence ID" value="MBZ5710189.1"/>
    <property type="molecule type" value="Genomic_DNA"/>
</dbReference>
<name>A0ABS7TPN9_9BACT</name>
<protein>
    <recommendedName>
        <fullName evidence="3">Phosphohydrolase</fullName>
    </recommendedName>
</protein>
<dbReference type="Proteomes" id="UP001139031">
    <property type="component" value="Unassembled WGS sequence"/>
</dbReference>
<comment type="caution">
    <text evidence="1">The sequence shown here is derived from an EMBL/GenBank/DDBJ whole genome shotgun (WGS) entry which is preliminary data.</text>
</comment>
<keyword evidence="2" id="KW-1185">Reference proteome</keyword>
<evidence type="ECO:0008006" key="3">
    <source>
        <dbReference type="Google" id="ProtNLM"/>
    </source>
</evidence>